<dbReference type="InParanoid" id="A0A7M7NB11"/>
<feature type="domain" description="Out at first protein BRICHOS-like" evidence="3">
    <location>
        <begin position="28"/>
        <end position="177"/>
    </location>
</feature>
<dbReference type="Pfam" id="PF14941">
    <property type="entry name" value="OAF_N"/>
    <property type="match status" value="1"/>
</dbReference>
<name>A0A7M7NB11_STRPU</name>
<dbReference type="GeneID" id="589155"/>
<organism evidence="5 6">
    <name type="scientific">Strongylocentrotus purpuratus</name>
    <name type="common">Purple sea urchin</name>
    <dbReference type="NCBI Taxonomy" id="7668"/>
    <lineage>
        <taxon>Eukaryota</taxon>
        <taxon>Metazoa</taxon>
        <taxon>Echinodermata</taxon>
        <taxon>Eleutherozoa</taxon>
        <taxon>Echinozoa</taxon>
        <taxon>Echinoidea</taxon>
        <taxon>Euechinoidea</taxon>
        <taxon>Echinacea</taxon>
        <taxon>Camarodonta</taxon>
        <taxon>Echinidea</taxon>
        <taxon>Strongylocentrotidae</taxon>
        <taxon>Strongylocentrotus</taxon>
    </lineage>
</organism>
<protein>
    <recommendedName>
        <fullName evidence="7">Out at first protein</fullName>
    </recommendedName>
</protein>
<comment type="similarity">
    <text evidence="1">Belongs to the OAF family.</text>
</comment>
<dbReference type="OrthoDB" id="5947176at2759"/>
<keyword evidence="6" id="KW-1185">Reference proteome</keyword>
<dbReference type="Proteomes" id="UP000007110">
    <property type="component" value="Unassembled WGS sequence"/>
</dbReference>
<evidence type="ECO:0000259" key="4">
    <source>
        <dbReference type="Pfam" id="PF22873"/>
    </source>
</evidence>
<dbReference type="Pfam" id="PF22873">
    <property type="entry name" value="OAF_C"/>
    <property type="match status" value="1"/>
</dbReference>
<dbReference type="OMA" id="CHYGLSL"/>
<dbReference type="CTD" id="220323"/>
<keyword evidence="2" id="KW-0732">Signal</keyword>
<dbReference type="AlphaFoldDB" id="A0A7M7NB11"/>
<dbReference type="KEGG" id="spu:589155"/>
<dbReference type="PANTHER" id="PTHR13423:SF2">
    <property type="entry name" value="OUT AT FIRST PROTEIN HOMOLOG"/>
    <property type="match status" value="1"/>
</dbReference>
<reference evidence="6" key="1">
    <citation type="submission" date="2015-02" db="EMBL/GenBank/DDBJ databases">
        <title>Genome sequencing for Strongylocentrotus purpuratus.</title>
        <authorList>
            <person name="Murali S."/>
            <person name="Liu Y."/>
            <person name="Vee V."/>
            <person name="English A."/>
            <person name="Wang M."/>
            <person name="Skinner E."/>
            <person name="Han Y."/>
            <person name="Muzny D.M."/>
            <person name="Worley K.C."/>
            <person name="Gibbs R.A."/>
        </authorList>
    </citation>
    <scope>NUCLEOTIDE SEQUENCE</scope>
</reference>
<dbReference type="InterPro" id="IPR053894">
    <property type="entry name" value="OAF_N"/>
</dbReference>
<dbReference type="PANTHER" id="PTHR13423">
    <property type="entry name" value="OUT AT FIRST"/>
    <property type="match status" value="1"/>
</dbReference>
<feature type="signal peptide" evidence="2">
    <location>
        <begin position="1"/>
        <end position="28"/>
    </location>
</feature>
<proteinExistence type="inferred from homology"/>
<evidence type="ECO:0000256" key="2">
    <source>
        <dbReference type="SAM" id="SignalP"/>
    </source>
</evidence>
<evidence type="ECO:0000256" key="1">
    <source>
        <dbReference type="ARBA" id="ARBA00005786"/>
    </source>
</evidence>
<dbReference type="EnsemblMetazoa" id="XM_030978198">
    <property type="protein sequence ID" value="XP_030834058"/>
    <property type="gene ID" value="LOC589155"/>
</dbReference>
<sequence>MSPNCCSLTQSLRGLLVLFCILSHIVTSQLVINVKNDGGDLVQESINADVKRDVIYLQFQKLDGTLVKMVIDFKSEVRIFKTIVLGEEERLESQYHIMCFVTKFSKAEFISSDAMSKLRQKNPGTIRNPEEDKGRESMTFDMSINLERSARISPHIYNTCIEAKERVYTRTADIKAWSKGNRASLLYPKWAHTIKGSNLTYTALMNAVQALPVSSNEKQCGGVPEVQLPCSCQLEVCIGWYPCGLKYCRGRDSAGNVVSYRCGIKTCKRCHSFNYHVDQKLHCLWDDTWKSSLPGADVD</sequence>
<feature type="chain" id="PRO_5029463410" description="Out at first protein" evidence="2">
    <location>
        <begin position="29"/>
        <end position="299"/>
    </location>
</feature>
<dbReference type="RefSeq" id="XP_030834058.1">
    <property type="nucleotide sequence ID" value="XM_030978198.1"/>
</dbReference>
<dbReference type="FunCoup" id="A0A7M7NB11">
    <property type="interactions" value="1210"/>
</dbReference>
<feature type="domain" description="Out at first C-terminal" evidence="4">
    <location>
        <begin position="220"/>
        <end position="287"/>
    </location>
</feature>
<reference evidence="5" key="2">
    <citation type="submission" date="2021-01" db="UniProtKB">
        <authorList>
            <consortium name="EnsemblMetazoa"/>
        </authorList>
    </citation>
    <scope>IDENTIFICATION</scope>
</reference>
<evidence type="ECO:0008006" key="7">
    <source>
        <dbReference type="Google" id="ProtNLM"/>
    </source>
</evidence>
<dbReference type="InterPro" id="IPR053897">
    <property type="entry name" value="Oaf_C"/>
</dbReference>
<accession>A0A7M7NB11</accession>
<evidence type="ECO:0000259" key="3">
    <source>
        <dbReference type="Pfam" id="PF14941"/>
    </source>
</evidence>
<dbReference type="InterPro" id="IPR026315">
    <property type="entry name" value="Oaf"/>
</dbReference>
<evidence type="ECO:0000313" key="5">
    <source>
        <dbReference type="EnsemblMetazoa" id="XP_030834058"/>
    </source>
</evidence>
<evidence type="ECO:0000313" key="6">
    <source>
        <dbReference type="Proteomes" id="UP000007110"/>
    </source>
</evidence>